<name>Q2NAS7_ERYLH</name>
<organism evidence="4 5">
    <name type="scientific">Erythrobacter litoralis (strain HTCC2594)</name>
    <dbReference type="NCBI Taxonomy" id="314225"/>
    <lineage>
        <taxon>Bacteria</taxon>
        <taxon>Pseudomonadati</taxon>
        <taxon>Pseudomonadota</taxon>
        <taxon>Alphaproteobacteria</taxon>
        <taxon>Sphingomonadales</taxon>
        <taxon>Erythrobacteraceae</taxon>
        <taxon>Erythrobacter/Porphyrobacter group</taxon>
        <taxon>Erythrobacter</taxon>
    </lineage>
</organism>
<dbReference type="Gene3D" id="3.40.50.1820">
    <property type="entry name" value="alpha/beta hydrolase"/>
    <property type="match status" value="1"/>
</dbReference>
<dbReference type="InterPro" id="IPR029058">
    <property type="entry name" value="AB_hydrolase_fold"/>
</dbReference>
<keyword evidence="5" id="KW-1185">Reference proteome</keyword>
<dbReference type="Pfam" id="PF00326">
    <property type="entry name" value="Peptidase_S9"/>
    <property type="match status" value="1"/>
</dbReference>
<dbReference type="SUPFAM" id="SSF53474">
    <property type="entry name" value="alpha/beta-Hydrolases"/>
    <property type="match status" value="1"/>
</dbReference>
<evidence type="ECO:0000313" key="4">
    <source>
        <dbReference type="EMBL" id="ABC63214.1"/>
    </source>
</evidence>
<feature type="signal peptide" evidence="2">
    <location>
        <begin position="1"/>
        <end position="25"/>
    </location>
</feature>
<feature type="domain" description="Peptidase S9 prolyl oligopeptidase catalytic" evidence="3">
    <location>
        <begin position="453"/>
        <end position="658"/>
    </location>
</feature>
<dbReference type="PANTHER" id="PTHR42776:SF27">
    <property type="entry name" value="DIPEPTIDYL PEPTIDASE FAMILY MEMBER 6"/>
    <property type="match status" value="1"/>
</dbReference>
<dbReference type="PANTHER" id="PTHR42776">
    <property type="entry name" value="SERINE PEPTIDASE S9 FAMILY MEMBER"/>
    <property type="match status" value="1"/>
</dbReference>
<gene>
    <name evidence="4" type="ordered locus">ELI_05610</name>
</gene>
<reference evidence="5" key="1">
    <citation type="journal article" date="2009" name="J. Bacteriol.">
        <title>Complete genome sequence of Erythrobacter litoralis HTCC2594.</title>
        <authorList>
            <person name="Oh H.M."/>
            <person name="Giovannoni S.J."/>
            <person name="Ferriera S."/>
            <person name="Johnson J."/>
            <person name="Cho J.C."/>
        </authorList>
    </citation>
    <scope>NUCLEOTIDE SEQUENCE [LARGE SCALE GENOMIC DNA]</scope>
    <source>
        <strain evidence="5">HTCC2594</strain>
    </source>
</reference>
<evidence type="ECO:0000259" key="3">
    <source>
        <dbReference type="Pfam" id="PF00326"/>
    </source>
</evidence>
<evidence type="ECO:0000313" key="5">
    <source>
        <dbReference type="Proteomes" id="UP000008808"/>
    </source>
</evidence>
<dbReference type="MEROPS" id="S09.A77"/>
<dbReference type="InterPro" id="IPR001375">
    <property type="entry name" value="Peptidase_S9_cat"/>
</dbReference>
<dbReference type="HOGENOM" id="CLU_008615_3_1_5"/>
<dbReference type="Proteomes" id="UP000008808">
    <property type="component" value="Chromosome"/>
</dbReference>
<feature type="chain" id="PRO_5004212979" evidence="2">
    <location>
        <begin position="26"/>
        <end position="660"/>
    </location>
</feature>
<dbReference type="GO" id="GO:0006508">
    <property type="term" value="P:proteolysis"/>
    <property type="evidence" value="ECO:0007669"/>
    <property type="project" value="InterPro"/>
</dbReference>
<keyword evidence="1" id="KW-0378">Hydrolase</keyword>
<sequence>MKYCSSLAALAAAAFAAPLAAQTLAEDASAFGARQSVENLSISPSGDRLLYIQPGAQSDETIYVVDLANGGAPTPIITMNEAQARLNWCQWATEERIVCEIFGMQDSGGVLLNFTRVMAISADGSDTEMLTPSSSYKTMGVLQDGGDVLALDVEGQDSKILMTKRYIKERCEKTRLCNDKEGLGVDAVDVENGRARPVEDAALRAVSYMADGSGQVRVMLAGDTAASGYDGSDYRYLYRRKGESKWYPLSSVDAGGPLSVGFRPVGIDSEKDVVYGLERKNGYDALYAFALDGSESKTLVMALDDVDVDGVARIGRQRRVVGANFATERAYTKYFDPQLEKLADAFAKALPGNPSITIADASADENELILIASSDTDPGKAYLFEKDTRSLSELLSLRMPLDSRSMGKMKPVTYPAADGTQVPGYLTLPPGSDGKNLPAIVMPHGGPGSRDVWGFDWLVQFFAARGYAVLQPNFRGSSGYGSAWFGKNGFQAWETAIGDINDAGRWLVSQGIADATKLATVGWSYGGYAALQSQVVDPDLFKAVVAIAPVTDLDLLREENRRYTSYTAYDRMIGNGAHVQNGSPARHAANFKAPVLLVHGTLDQNVTAAQSKLMENRLQSAGKSVDYLEFKGLDHGLVHSQARGIMLKRIGEFLEANLAF</sequence>
<proteinExistence type="predicted"/>
<evidence type="ECO:0000256" key="2">
    <source>
        <dbReference type="SAM" id="SignalP"/>
    </source>
</evidence>
<dbReference type="EMBL" id="CP000157">
    <property type="protein sequence ID" value="ABC63214.1"/>
    <property type="molecule type" value="Genomic_DNA"/>
</dbReference>
<dbReference type="GO" id="GO:0004252">
    <property type="term" value="F:serine-type endopeptidase activity"/>
    <property type="evidence" value="ECO:0007669"/>
    <property type="project" value="TreeGrafter"/>
</dbReference>
<dbReference type="ESTHER" id="9sphn-q2nas7">
    <property type="family name" value="Prolyl_oligopeptidase_S9"/>
</dbReference>
<dbReference type="RefSeq" id="WP_011414050.1">
    <property type="nucleotide sequence ID" value="NC_007722.1"/>
</dbReference>
<protein>
    <submittedName>
        <fullName evidence="4">Prolyl oligopeptidase family protein</fullName>
    </submittedName>
</protein>
<dbReference type="STRING" id="314225.ELI_05610"/>
<keyword evidence="2" id="KW-0732">Signal</keyword>
<dbReference type="OrthoDB" id="1094230at2"/>
<dbReference type="SUPFAM" id="SSF82171">
    <property type="entry name" value="DPP6 N-terminal domain-like"/>
    <property type="match status" value="1"/>
</dbReference>
<dbReference type="AlphaFoldDB" id="Q2NAS7"/>
<dbReference type="KEGG" id="eli:ELI_05610"/>
<dbReference type="eggNOG" id="COG1506">
    <property type="taxonomic scope" value="Bacteria"/>
</dbReference>
<evidence type="ECO:0000256" key="1">
    <source>
        <dbReference type="ARBA" id="ARBA00022801"/>
    </source>
</evidence>
<accession>Q2NAS7</accession>